<organism evidence="2 3">
    <name type="scientific">Sphaerobolus stellatus (strain SS14)</name>
    <dbReference type="NCBI Taxonomy" id="990650"/>
    <lineage>
        <taxon>Eukaryota</taxon>
        <taxon>Fungi</taxon>
        <taxon>Dikarya</taxon>
        <taxon>Basidiomycota</taxon>
        <taxon>Agaricomycotina</taxon>
        <taxon>Agaricomycetes</taxon>
        <taxon>Phallomycetidae</taxon>
        <taxon>Geastrales</taxon>
        <taxon>Sphaerobolaceae</taxon>
        <taxon>Sphaerobolus</taxon>
    </lineage>
</organism>
<proteinExistence type="predicted"/>
<evidence type="ECO:0000313" key="3">
    <source>
        <dbReference type="Proteomes" id="UP000054279"/>
    </source>
</evidence>
<reference evidence="2 3" key="1">
    <citation type="submission" date="2014-06" db="EMBL/GenBank/DDBJ databases">
        <title>Evolutionary Origins and Diversification of the Mycorrhizal Mutualists.</title>
        <authorList>
            <consortium name="DOE Joint Genome Institute"/>
            <consortium name="Mycorrhizal Genomics Consortium"/>
            <person name="Kohler A."/>
            <person name="Kuo A."/>
            <person name="Nagy L.G."/>
            <person name="Floudas D."/>
            <person name="Copeland A."/>
            <person name="Barry K.W."/>
            <person name="Cichocki N."/>
            <person name="Veneault-Fourrey C."/>
            <person name="LaButti K."/>
            <person name="Lindquist E.A."/>
            <person name="Lipzen A."/>
            <person name="Lundell T."/>
            <person name="Morin E."/>
            <person name="Murat C."/>
            <person name="Riley R."/>
            <person name="Ohm R."/>
            <person name="Sun H."/>
            <person name="Tunlid A."/>
            <person name="Henrissat B."/>
            <person name="Grigoriev I.V."/>
            <person name="Hibbett D.S."/>
            <person name="Martin F."/>
        </authorList>
    </citation>
    <scope>NUCLEOTIDE SEQUENCE [LARGE SCALE GENOMIC DNA]</scope>
    <source>
        <strain evidence="2 3">SS14</strain>
    </source>
</reference>
<evidence type="ECO:0000313" key="2">
    <source>
        <dbReference type="EMBL" id="KIJ40434.1"/>
    </source>
</evidence>
<dbReference type="AlphaFoldDB" id="A0A0C9V026"/>
<protein>
    <submittedName>
        <fullName evidence="2">Uncharacterized protein</fullName>
    </submittedName>
</protein>
<gene>
    <name evidence="2" type="ORF">M422DRAFT_256682</name>
</gene>
<dbReference type="EMBL" id="KN837144">
    <property type="protein sequence ID" value="KIJ40434.1"/>
    <property type="molecule type" value="Genomic_DNA"/>
</dbReference>
<accession>A0A0C9V026</accession>
<dbReference type="HOGENOM" id="CLU_2086337_0_0_1"/>
<name>A0A0C9V026_SPHS4</name>
<feature type="region of interest" description="Disordered" evidence="1">
    <location>
        <begin position="1"/>
        <end position="39"/>
    </location>
</feature>
<evidence type="ECO:0000256" key="1">
    <source>
        <dbReference type="SAM" id="MobiDB-lite"/>
    </source>
</evidence>
<dbReference type="Proteomes" id="UP000054279">
    <property type="component" value="Unassembled WGS sequence"/>
</dbReference>
<sequence>MSSSLPVPSHPRRPSFSLSLLDSTRHTPMLSPPSNAREDNAAMPSAFICEEHVVNLFGLAHSSQTEVVALVESDIKAFHASPAIAGQDEGYHVSDCGEDGGVRTGCMKGGDGGGGRG</sequence>
<keyword evidence="3" id="KW-1185">Reference proteome</keyword>